<name>A0ABU7I2F0_9SPHI</name>
<sequence>MAQPQATPLNDLLRNCKDGNLQFQELLYKQFYGYALGVASRYLINKEDALEVVNDSFIKVFKSLHTFREDADFKAWFRKILVNTSLDHKRRNMRFNQAIEMVDTEVQTTYHSAIDQLSAKDILHLMKNLNETQHLVFNLYEIDGYSHKEIGEMLNIPESSSRTYLTRAKQALKSLLSNYSIYTR</sequence>
<comment type="similarity">
    <text evidence="1">Belongs to the sigma-70 factor family. ECF subfamily.</text>
</comment>
<reference evidence="7 8" key="1">
    <citation type="submission" date="2024-01" db="EMBL/GenBank/DDBJ databases">
        <title>Pedobacter sp. nov., isolated from fresh soil.</title>
        <authorList>
            <person name="Le N.T.T."/>
        </authorList>
    </citation>
    <scope>NUCLEOTIDE SEQUENCE [LARGE SCALE GENOMIC DNA]</scope>
    <source>
        <strain evidence="7 8">KR3-3</strain>
    </source>
</reference>
<organism evidence="7 8">
    <name type="scientific">Pedobacter albus</name>
    <dbReference type="NCBI Taxonomy" id="3113905"/>
    <lineage>
        <taxon>Bacteria</taxon>
        <taxon>Pseudomonadati</taxon>
        <taxon>Bacteroidota</taxon>
        <taxon>Sphingobacteriia</taxon>
        <taxon>Sphingobacteriales</taxon>
        <taxon>Sphingobacteriaceae</taxon>
        <taxon>Pedobacter</taxon>
    </lineage>
</organism>
<keyword evidence="2" id="KW-0805">Transcription regulation</keyword>
<evidence type="ECO:0000259" key="5">
    <source>
        <dbReference type="Pfam" id="PF04542"/>
    </source>
</evidence>
<dbReference type="InterPro" id="IPR007627">
    <property type="entry name" value="RNA_pol_sigma70_r2"/>
</dbReference>
<evidence type="ECO:0000256" key="3">
    <source>
        <dbReference type="ARBA" id="ARBA00023082"/>
    </source>
</evidence>
<dbReference type="RefSeq" id="WP_330105962.1">
    <property type="nucleotide sequence ID" value="NZ_JAZDQT010000001.1"/>
</dbReference>
<gene>
    <name evidence="7" type="ORF">VRU48_00430</name>
</gene>
<dbReference type="Pfam" id="PF04542">
    <property type="entry name" value="Sigma70_r2"/>
    <property type="match status" value="1"/>
</dbReference>
<protein>
    <submittedName>
        <fullName evidence="7">RNA polymerase sigma factor</fullName>
    </submittedName>
</protein>
<dbReference type="InterPro" id="IPR013324">
    <property type="entry name" value="RNA_pol_sigma_r3/r4-like"/>
</dbReference>
<dbReference type="Proteomes" id="UP001336835">
    <property type="component" value="Unassembled WGS sequence"/>
</dbReference>
<dbReference type="CDD" id="cd06171">
    <property type="entry name" value="Sigma70_r4"/>
    <property type="match status" value="1"/>
</dbReference>
<dbReference type="EMBL" id="JAZDQT010000001">
    <property type="protein sequence ID" value="MEE1943551.1"/>
    <property type="molecule type" value="Genomic_DNA"/>
</dbReference>
<evidence type="ECO:0000256" key="2">
    <source>
        <dbReference type="ARBA" id="ARBA00023015"/>
    </source>
</evidence>
<accession>A0ABU7I2F0</accession>
<evidence type="ECO:0000256" key="4">
    <source>
        <dbReference type="ARBA" id="ARBA00023163"/>
    </source>
</evidence>
<keyword evidence="8" id="KW-1185">Reference proteome</keyword>
<proteinExistence type="inferred from homology"/>
<keyword evidence="4" id="KW-0804">Transcription</keyword>
<dbReference type="NCBIfam" id="TIGR02937">
    <property type="entry name" value="sigma70-ECF"/>
    <property type="match status" value="1"/>
</dbReference>
<dbReference type="Pfam" id="PF08281">
    <property type="entry name" value="Sigma70_r4_2"/>
    <property type="match status" value="1"/>
</dbReference>
<keyword evidence="3" id="KW-0731">Sigma factor</keyword>
<dbReference type="SUPFAM" id="SSF88659">
    <property type="entry name" value="Sigma3 and sigma4 domains of RNA polymerase sigma factors"/>
    <property type="match status" value="1"/>
</dbReference>
<evidence type="ECO:0000256" key="1">
    <source>
        <dbReference type="ARBA" id="ARBA00010641"/>
    </source>
</evidence>
<dbReference type="Gene3D" id="1.10.10.10">
    <property type="entry name" value="Winged helix-like DNA-binding domain superfamily/Winged helix DNA-binding domain"/>
    <property type="match status" value="1"/>
</dbReference>
<evidence type="ECO:0000313" key="8">
    <source>
        <dbReference type="Proteomes" id="UP001336835"/>
    </source>
</evidence>
<dbReference type="Gene3D" id="1.10.1740.10">
    <property type="match status" value="1"/>
</dbReference>
<evidence type="ECO:0000313" key="7">
    <source>
        <dbReference type="EMBL" id="MEE1943551.1"/>
    </source>
</evidence>
<dbReference type="InterPro" id="IPR013249">
    <property type="entry name" value="RNA_pol_sigma70_r4_t2"/>
</dbReference>
<comment type="caution">
    <text evidence="7">The sequence shown here is derived from an EMBL/GenBank/DDBJ whole genome shotgun (WGS) entry which is preliminary data.</text>
</comment>
<dbReference type="InterPro" id="IPR036388">
    <property type="entry name" value="WH-like_DNA-bd_sf"/>
</dbReference>
<evidence type="ECO:0000259" key="6">
    <source>
        <dbReference type="Pfam" id="PF08281"/>
    </source>
</evidence>
<dbReference type="InterPro" id="IPR013325">
    <property type="entry name" value="RNA_pol_sigma_r2"/>
</dbReference>
<dbReference type="InterPro" id="IPR014284">
    <property type="entry name" value="RNA_pol_sigma-70_dom"/>
</dbReference>
<dbReference type="SUPFAM" id="SSF88946">
    <property type="entry name" value="Sigma2 domain of RNA polymerase sigma factors"/>
    <property type="match status" value="1"/>
</dbReference>
<dbReference type="InterPro" id="IPR039425">
    <property type="entry name" value="RNA_pol_sigma-70-like"/>
</dbReference>
<feature type="domain" description="RNA polymerase sigma-70 region 2" evidence="5">
    <location>
        <begin position="27"/>
        <end position="94"/>
    </location>
</feature>
<dbReference type="PANTHER" id="PTHR43133:SF46">
    <property type="entry name" value="RNA POLYMERASE SIGMA-70 FACTOR ECF SUBFAMILY"/>
    <property type="match status" value="1"/>
</dbReference>
<dbReference type="PANTHER" id="PTHR43133">
    <property type="entry name" value="RNA POLYMERASE ECF-TYPE SIGMA FACTO"/>
    <property type="match status" value="1"/>
</dbReference>
<feature type="domain" description="RNA polymerase sigma factor 70 region 4 type 2" evidence="6">
    <location>
        <begin position="121"/>
        <end position="172"/>
    </location>
</feature>